<evidence type="ECO:0000313" key="4">
    <source>
        <dbReference type="Proteomes" id="UP000183050"/>
    </source>
</evidence>
<dbReference type="AlphaFoldDB" id="A0A1L3ZB62"/>
<evidence type="ECO:0000259" key="2">
    <source>
        <dbReference type="Pfam" id="PF13884"/>
    </source>
</evidence>
<feature type="compositionally biased region" description="Polar residues" evidence="1">
    <location>
        <begin position="957"/>
        <end position="967"/>
    </location>
</feature>
<evidence type="ECO:0000256" key="1">
    <source>
        <dbReference type="SAM" id="MobiDB-lite"/>
    </source>
</evidence>
<feature type="compositionally biased region" description="Low complexity" evidence="1">
    <location>
        <begin position="360"/>
        <end position="371"/>
    </location>
</feature>
<feature type="region of interest" description="Disordered" evidence="1">
    <location>
        <begin position="954"/>
        <end position="993"/>
    </location>
</feature>
<dbReference type="RefSeq" id="WP_072639293.1">
    <property type="nucleotide sequence ID" value="NZ_CP018228.1"/>
</dbReference>
<feature type="compositionally biased region" description="Low complexity" evidence="1">
    <location>
        <begin position="755"/>
        <end position="771"/>
    </location>
</feature>
<gene>
    <name evidence="3" type="ORF">BMW22_15590</name>
</gene>
<dbReference type="InterPro" id="IPR023346">
    <property type="entry name" value="Lysozyme-like_dom_sf"/>
</dbReference>
<dbReference type="SUPFAM" id="SSF53955">
    <property type="entry name" value="Lysozyme-like"/>
    <property type="match status" value="1"/>
</dbReference>
<feature type="compositionally biased region" description="Pro residues" evidence="1">
    <location>
        <begin position="434"/>
        <end position="446"/>
    </location>
</feature>
<dbReference type="Gene3D" id="1.10.530.10">
    <property type="match status" value="1"/>
</dbReference>
<proteinExistence type="predicted"/>
<accession>A0A1L3ZB62</accession>
<reference evidence="3 4" key="1">
    <citation type="submission" date="2016-11" db="EMBL/GenBank/DDBJ databases">
        <title>Rhizobium leguminosarum bv. viciae strain Vaf12 isolated from Vavilovia formosa root nodules from Russia, Dagestan.</title>
        <authorList>
            <person name="Kimeklis A."/>
        </authorList>
    </citation>
    <scope>NUCLEOTIDE SEQUENCE [LARGE SCALE GENOMIC DNA]</scope>
    <source>
        <strain evidence="3 4">Vaf-108</strain>
    </source>
</reference>
<evidence type="ECO:0000313" key="3">
    <source>
        <dbReference type="EMBL" id="API52847.1"/>
    </source>
</evidence>
<dbReference type="InterPro" id="IPR030392">
    <property type="entry name" value="S74_ICA"/>
</dbReference>
<sequence length="1224" mass="126756">MGGKSSTSTTKTELPPQIVKAYEGLIAQATPISQTPYQAYKGGVGGSGFEQNQLAGFDTIAGLKGGANGYFDSANSALNSSTAPTYSTVDNYMSPYLDNVVKSTMANMNEQNAEQQQGVLGNAAVQGALGGNRVGVAQAELARQQNLANQQTISGLYNQGYNTALGAAQSDKAAAQNAAAGYANLGNTAMQTNLQQAAAQVGAGTQQQQWDYQQYQNKLAYPFETTSWLANIVSGLGSGMGGTTTSKQPSGNTGSAVLGGLLSLGSMFSDKRLKEGVVPIGKTFDGQNIYRYRYKDEPVERIGLMAQEVEKHHPDAVGKSHGYKTVEYKAATDKAAERGHFAQGGIIPYTSPSGIMAANNNNPAGANDNGGYVPQAASAGLSPGRSTLPQAPSGGSHPDQGDQILQQGIKAQTDHLKEKYPNGILAGLNHPTPSASPAPAAVPAPTPAANPAGGGFMSALGNLFGFADGGVIKAYAPGGYVDPYLVAADPVPPGIAAFDAGNAPPPPAPVEFNPDRFASEPVATTPQGLQKGLVGQQLNEGILPPAQTAPADWNAFGPTEAAGTPNAAPALPPPVNVATKDYPVAGVVPQNDNAAAPEPAKGNKWTSTFNKINTDFGLPEGYLNRTAYLESRYNPNADNGIARGIFQFTDPTAGQYGLKNPFDALASADAAARLAQDNYRFLKNGLGRDPTGGELYLAHQQGASGALNLLTHPDAPATDIIGRAAVVQNGGKAGMSAGQFAGLWTNKFGGAPADASVGSTDTGSTGSVAAAPSSRGVIPPASNEEGSTSIGDLFNGKGFHMSNDQRMALLQAGLGMMAGTSPNFATNVGAGGLKGVESWRESQKLNREKALAESEIAATQGNLGLRGQEVDIAGRRLALEAQKNAADIGQTTANTANLELENQTKRYQQTITPAGIIIRDMTNPNAPPKLTTWADIQKNGVPPEATSNEAIGAGVASGNQQPQNAPQEPTKGARVPQSAPVTAAPTKPVAAPQEFVTKAPQSIPMDGRLFSPTGQDIAKSETIEGLKQARTEYQGAASAQTQLEEMKHDLAAIDDSAWTAPGTGFQSRVQWAKTINTAFQGLGVEAPIDTTAVAAGEDLNKLSTRLGFDLSKTLGSNEAATVVNQAVSAVPGGYNSPEGARRIIAGIEAANQRKLDYYTFLQDWTAKSGGSILGADEYFNRVNPPEKYANSALLSMAIAPKSQAEIDSAPKGTMFNINGQLMVK</sequence>
<feature type="domain" description="Peptidase S74" evidence="2">
    <location>
        <begin position="269"/>
        <end position="317"/>
    </location>
</feature>
<protein>
    <recommendedName>
        <fullName evidence="2">Peptidase S74 domain-containing protein</fullName>
    </recommendedName>
</protein>
<feature type="region of interest" description="Disordered" evidence="1">
    <location>
        <begin position="360"/>
        <end position="402"/>
    </location>
</feature>
<organism evidence="3 4">
    <name type="scientific">Rhizobium leguminosarum</name>
    <dbReference type="NCBI Taxonomy" id="384"/>
    <lineage>
        <taxon>Bacteria</taxon>
        <taxon>Pseudomonadati</taxon>
        <taxon>Pseudomonadota</taxon>
        <taxon>Alphaproteobacteria</taxon>
        <taxon>Hyphomicrobiales</taxon>
        <taxon>Rhizobiaceae</taxon>
        <taxon>Rhizobium/Agrobacterium group</taxon>
        <taxon>Rhizobium</taxon>
    </lineage>
</organism>
<dbReference type="Proteomes" id="UP000183050">
    <property type="component" value="Chromosome"/>
</dbReference>
<feature type="compositionally biased region" description="Low complexity" evidence="1">
    <location>
        <begin position="979"/>
        <end position="992"/>
    </location>
</feature>
<dbReference type="EMBL" id="CP018228">
    <property type="protein sequence ID" value="API52847.1"/>
    <property type="molecule type" value="Genomic_DNA"/>
</dbReference>
<dbReference type="Pfam" id="PF13884">
    <property type="entry name" value="Peptidase_S74"/>
    <property type="match status" value="1"/>
</dbReference>
<feature type="region of interest" description="Disordered" evidence="1">
    <location>
        <begin position="426"/>
        <end position="446"/>
    </location>
</feature>
<feature type="region of interest" description="Disordered" evidence="1">
    <location>
        <begin position="755"/>
        <end position="787"/>
    </location>
</feature>
<name>A0A1L3ZB62_RHILE</name>